<dbReference type="InterPro" id="IPR010987">
    <property type="entry name" value="Glutathione-S-Trfase_C-like"/>
</dbReference>
<dbReference type="SUPFAM" id="SSF47616">
    <property type="entry name" value="GST C-terminal domain-like"/>
    <property type="match status" value="1"/>
</dbReference>
<evidence type="ECO:0000313" key="4">
    <source>
        <dbReference type="Proteomes" id="UP000654370"/>
    </source>
</evidence>
<keyword evidence="4" id="KW-1185">Reference proteome</keyword>
<feature type="domain" description="GST N-terminal" evidence="1">
    <location>
        <begin position="4"/>
        <end position="83"/>
    </location>
</feature>
<dbReference type="SUPFAM" id="SSF52833">
    <property type="entry name" value="Thioredoxin-like"/>
    <property type="match status" value="1"/>
</dbReference>
<comment type="caution">
    <text evidence="3">The sequence shown here is derived from an EMBL/GenBank/DDBJ whole genome shotgun (WGS) entry which is preliminary data.</text>
</comment>
<dbReference type="InterPro" id="IPR004045">
    <property type="entry name" value="Glutathione_S-Trfase_N"/>
</dbReference>
<dbReference type="OrthoDB" id="202840at2759"/>
<dbReference type="InterPro" id="IPR004046">
    <property type="entry name" value="GST_C"/>
</dbReference>
<dbReference type="PROSITE" id="PS50405">
    <property type="entry name" value="GST_CTER"/>
    <property type="match status" value="1"/>
</dbReference>
<dbReference type="InterPro" id="IPR036249">
    <property type="entry name" value="Thioredoxin-like_sf"/>
</dbReference>
<accession>A0A8H7PDD1</accession>
<evidence type="ECO:0000313" key="3">
    <source>
        <dbReference type="EMBL" id="KAG2171604.1"/>
    </source>
</evidence>
<dbReference type="CDD" id="cd00299">
    <property type="entry name" value="GST_C_family"/>
    <property type="match status" value="1"/>
</dbReference>
<dbReference type="AlphaFoldDB" id="A0A8H7PDD1"/>
<dbReference type="EMBL" id="JAEPQZ010000020">
    <property type="protein sequence ID" value="KAG2171604.1"/>
    <property type="molecule type" value="Genomic_DNA"/>
</dbReference>
<evidence type="ECO:0000259" key="1">
    <source>
        <dbReference type="PROSITE" id="PS50404"/>
    </source>
</evidence>
<organism evidence="3 4">
    <name type="scientific">Mortierella isabellina</name>
    <name type="common">Filamentous fungus</name>
    <name type="synonym">Umbelopsis isabellina</name>
    <dbReference type="NCBI Taxonomy" id="91625"/>
    <lineage>
        <taxon>Eukaryota</taxon>
        <taxon>Fungi</taxon>
        <taxon>Fungi incertae sedis</taxon>
        <taxon>Mucoromycota</taxon>
        <taxon>Mucoromycotina</taxon>
        <taxon>Umbelopsidomycetes</taxon>
        <taxon>Umbelopsidales</taxon>
        <taxon>Umbelopsidaceae</taxon>
        <taxon>Umbelopsis</taxon>
    </lineage>
</organism>
<dbReference type="Gene3D" id="3.40.30.110">
    <property type="match status" value="1"/>
</dbReference>
<dbReference type="InterPro" id="IPR036282">
    <property type="entry name" value="Glutathione-S-Trfase_C_sf"/>
</dbReference>
<evidence type="ECO:0008006" key="5">
    <source>
        <dbReference type="Google" id="ProtNLM"/>
    </source>
</evidence>
<name>A0A8H7PDD1_MORIS</name>
<dbReference type="Pfam" id="PF00043">
    <property type="entry name" value="GST_C"/>
    <property type="match status" value="1"/>
</dbReference>
<proteinExistence type="predicted"/>
<gene>
    <name evidence="3" type="ORF">INT43_008330</name>
</gene>
<feature type="domain" description="GST C-terminal" evidence="2">
    <location>
        <begin position="91"/>
        <end position="234"/>
    </location>
</feature>
<evidence type="ECO:0000259" key="2">
    <source>
        <dbReference type="PROSITE" id="PS50405"/>
    </source>
</evidence>
<dbReference type="Gene3D" id="1.20.1050.10">
    <property type="match status" value="1"/>
</dbReference>
<dbReference type="CDD" id="cd00570">
    <property type="entry name" value="GST_N_family"/>
    <property type="match status" value="1"/>
</dbReference>
<sequence length="309" mass="35009">MSDSKVILHSYPASPFGKKVEWVLNYKKIPYSFVTIPMIAGRPLRAPLDGGYRKTPILQIGSDIYCDTHCIVRELEKRYPTPTLFPKTQSGSDITGIAWMMTAWSDTQLFSSVAGQIDFSKFPKEFLKDREAYRGGKVNPKFVEVDKDRIRAQLAWLEQQLTGKKWLLDTTEVSWADFNAAMPIWFMTTLKLKFLHEFPAVTKWFQGFMSIIPKTKYVKMTAEEALEIAKNTPIVIKQSTDNNEPNGLKPGDEVTVTPWDTGRVPVAGEIVSSCINCVTLRRKDTETGIETLIHFPRSAVHVVKTVSKL</sequence>
<dbReference type="Proteomes" id="UP000654370">
    <property type="component" value="Unassembled WGS sequence"/>
</dbReference>
<protein>
    <recommendedName>
        <fullName evidence="5">GST N-terminal domain-containing protein</fullName>
    </recommendedName>
</protein>
<reference evidence="3" key="1">
    <citation type="submission" date="2020-12" db="EMBL/GenBank/DDBJ databases">
        <title>Metabolic potential, ecology and presence of endohyphal bacteria is reflected in genomic diversity of Mucoromycotina.</title>
        <authorList>
            <person name="Muszewska A."/>
            <person name="Okrasinska A."/>
            <person name="Steczkiewicz K."/>
            <person name="Drgas O."/>
            <person name="Orlowska M."/>
            <person name="Perlinska-Lenart U."/>
            <person name="Aleksandrzak-Piekarczyk T."/>
            <person name="Szatraj K."/>
            <person name="Zielenkiewicz U."/>
            <person name="Pilsyk S."/>
            <person name="Malc E."/>
            <person name="Mieczkowski P."/>
            <person name="Kruszewska J.S."/>
            <person name="Biernat P."/>
            <person name="Pawlowska J."/>
        </authorList>
    </citation>
    <scope>NUCLEOTIDE SEQUENCE</scope>
    <source>
        <strain evidence="3">WA0000067209</strain>
    </source>
</reference>
<dbReference type="PROSITE" id="PS50404">
    <property type="entry name" value="GST_NTER"/>
    <property type="match status" value="1"/>
</dbReference>
<dbReference type="Pfam" id="PF13417">
    <property type="entry name" value="GST_N_3"/>
    <property type="match status" value="1"/>
</dbReference>